<comment type="caution">
    <text evidence="1">The sequence shown here is derived from an EMBL/GenBank/DDBJ whole genome shotgun (WGS) entry which is preliminary data.</text>
</comment>
<evidence type="ECO:0000313" key="1">
    <source>
        <dbReference type="EMBL" id="KKK71029.1"/>
    </source>
</evidence>
<sequence>MIDAEAGDLTLAGDEGKHRFDEIDTVRVTNYKEVSAVVDFLKTHCRLRVEIEEGEYGGKDLEPGESALDKLRALEAKFKDVDVSEIKTPRMYRTIIVDSLAEVESFCMYQLLGITELTGLDEEVAAEEWSEYKKLNSMIQRMIRGLRNLPMHMLMTCPSKYMQDEKKRMLHTPAMTGQLSRKVQGFMDVVGYLVMGVPESEEAQIPRTLYVQPVKGQRFAAKCRFSTFKGSYFNNAIMEKILDEVGLIKTTKPKPSKKGTK</sequence>
<proteinExistence type="predicted"/>
<name>A0A0F8ZX70_9ZZZZ</name>
<organism evidence="1">
    <name type="scientific">marine sediment metagenome</name>
    <dbReference type="NCBI Taxonomy" id="412755"/>
    <lineage>
        <taxon>unclassified sequences</taxon>
        <taxon>metagenomes</taxon>
        <taxon>ecological metagenomes</taxon>
    </lineage>
</organism>
<dbReference type="EMBL" id="LAZR01057920">
    <property type="protein sequence ID" value="KKK71029.1"/>
    <property type="molecule type" value="Genomic_DNA"/>
</dbReference>
<feature type="non-terminal residue" evidence="1">
    <location>
        <position position="1"/>
    </location>
</feature>
<reference evidence="1" key="1">
    <citation type="journal article" date="2015" name="Nature">
        <title>Complex archaea that bridge the gap between prokaryotes and eukaryotes.</title>
        <authorList>
            <person name="Spang A."/>
            <person name="Saw J.H."/>
            <person name="Jorgensen S.L."/>
            <person name="Zaremba-Niedzwiedzka K."/>
            <person name="Martijn J."/>
            <person name="Lind A.E."/>
            <person name="van Eijk R."/>
            <person name="Schleper C."/>
            <person name="Guy L."/>
            <person name="Ettema T.J."/>
        </authorList>
    </citation>
    <scope>NUCLEOTIDE SEQUENCE</scope>
</reference>
<gene>
    <name evidence="1" type="ORF">LCGC14_2918040</name>
</gene>
<dbReference type="Pfam" id="PF13479">
    <property type="entry name" value="AAA_24"/>
    <property type="match status" value="1"/>
</dbReference>
<accession>A0A0F8ZX70</accession>
<protein>
    <submittedName>
        <fullName evidence="1">Uncharacterized protein</fullName>
    </submittedName>
</protein>
<dbReference type="AlphaFoldDB" id="A0A0F8ZX70"/>